<keyword evidence="8" id="KW-0675">Receptor</keyword>
<evidence type="ECO:0000256" key="6">
    <source>
        <dbReference type="SAM" id="SignalP"/>
    </source>
</evidence>
<dbReference type="OrthoDB" id="4062651at2759"/>
<dbReference type="PANTHER" id="PTHR32411">
    <property type="entry name" value="CYSTEINE-RICH REPEAT SECRETORY PROTEIN 38-RELATED"/>
    <property type="match status" value="1"/>
</dbReference>
<name>A0A833RD99_9POAL</name>
<dbReference type="InterPro" id="IPR038408">
    <property type="entry name" value="GNK2_sf"/>
</dbReference>
<dbReference type="AlphaFoldDB" id="A0A833RD99"/>
<keyword evidence="8" id="KW-0418">Kinase</keyword>
<dbReference type="PROSITE" id="PS51473">
    <property type="entry name" value="GNK2"/>
    <property type="match status" value="1"/>
</dbReference>
<keyword evidence="9" id="KW-1185">Reference proteome</keyword>
<evidence type="ECO:0000256" key="3">
    <source>
        <dbReference type="ARBA" id="ARBA00022729"/>
    </source>
</evidence>
<comment type="similarity">
    <text evidence="5">Belongs to the cysteine-rich repeat secretory protein family.</text>
</comment>
<dbReference type="Gene3D" id="3.30.430.20">
    <property type="entry name" value="Gnk2 domain, C-X8-C-X2-C motif"/>
    <property type="match status" value="2"/>
</dbReference>
<feature type="signal peptide" evidence="6">
    <location>
        <begin position="1"/>
        <end position="23"/>
    </location>
</feature>
<evidence type="ECO:0000256" key="5">
    <source>
        <dbReference type="ARBA" id="ARBA00038515"/>
    </source>
</evidence>
<dbReference type="InterPro" id="IPR002902">
    <property type="entry name" value="GNK2"/>
</dbReference>
<dbReference type="EMBL" id="SWLB01000007">
    <property type="protein sequence ID" value="KAF3336262.1"/>
    <property type="molecule type" value="Genomic_DNA"/>
</dbReference>
<keyword evidence="8" id="KW-0808">Transferase</keyword>
<dbReference type="GO" id="GO:0005576">
    <property type="term" value="C:extracellular region"/>
    <property type="evidence" value="ECO:0007669"/>
    <property type="project" value="UniProtKB-SubCell"/>
</dbReference>
<evidence type="ECO:0000256" key="2">
    <source>
        <dbReference type="ARBA" id="ARBA00022525"/>
    </source>
</evidence>
<evidence type="ECO:0000256" key="4">
    <source>
        <dbReference type="ARBA" id="ARBA00022737"/>
    </source>
</evidence>
<dbReference type="Proteomes" id="UP000623129">
    <property type="component" value="Unassembled WGS sequence"/>
</dbReference>
<dbReference type="InterPro" id="IPR050581">
    <property type="entry name" value="CRR_secretory_protein"/>
</dbReference>
<feature type="chain" id="PRO_5032934263" evidence="6">
    <location>
        <begin position="24"/>
        <end position="252"/>
    </location>
</feature>
<keyword evidence="2" id="KW-0964">Secreted</keyword>
<feature type="domain" description="Gnk2-homologous" evidence="7">
    <location>
        <begin position="25"/>
        <end position="129"/>
    </location>
</feature>
<dbReference type="CDD" id="cd23509">
    <property type="entry name" value="Gnk2-like"/>
    <property type="match status" value="2"/>
</dbReference>
<keyword evidence="3 6" id="KW-0732">Signal</keyword>
<reference evidence="8" key="1">
    <citation type="submission" date="2020-01" db="EMBL/GenBank/DDBJ databases">
        <title>Genome sequence of Kobresia littledalei, the first chromosome-level genome in the family Cyperaceae.</title>
        <authorList>
            <person name="Qu G."/>
        </authorList>
    </citation>
    <scope>NUCLEOTIDE SEQUENCE</scope>
    <source>
        <strain evidence="8">C.B.Clarke</strain>
        <tissue evidence="8">Leaf</tissue>
    </source>
</reference>
<gene>
    <name evidence="8" type="ORF">FCM35_KLT18848</name>
</gene>
<evidence type="ECO:0000313" key="9">
    <source>
        <dbReference type="Proteomes" id="UP000623129"/>
    </source>
</evidence>
<dbReference type="GO" id="GO:0016301">
    <property type="term" value="F:kinase activity"/>
    <property type="evidence" value="ECO:0007669"/>
    <property type="project" value="UniProtKB-KW"/>
</dbReference>
<proteinExistence type="inferred from homology"/>
<comment type="subcellular location">
    <subcellularLocation>
        <location evidence="1">Secreted</location>
    </subcellularLocation>
</comment>
<dbReference type="Pfam" id="PF01657">
    <property type="entry name" value="Stress-antifung"/>
    <property type="match status" value="1"/>
</dbReference>
<organism evidence="8 9">
    <name type="scientific">Carex littledalei</name>
    <dbReference type="NCBI Taxonomy" id="544730"/>
    <lineage>
        <taxon>Eukaryota</taxon>
        <taxon>Viridiplantae</taxon>
        <taxon>Streptophyta</taxon>
        <taxon>Embryophyta</taxon>
        <taxon>Tracheophyta</taxon>
        <taxon>Spermatophyta</taxon>
        <taxon>Magnoliopsida</taxon>
        <taxon>Liliopsida</taxon>
        <taxon>Poales</taxon>
        <taxon>Cyperaceae</taxon>
        <taxon>Cyperoideae</taxon>
        <taxon>Cariceae</taxon>
        <taxon>Carex</taxon>
        <taxon>Carex subgen. Euthyceras</taxon>
    </lineage>
</organism>
<sequence length="252" mass="28881">MQNIIICCLFALFLTNLCLHALSSEFDEIYRICHNKIEINSDYLLNREQLSSSFSTEAVARQGFSENTIGATTQNQISGLVLCRGNANSSICNSCINQSFTHLSVLCPYSHEATVYFDFYLLSYSNQQYFLNSTVNRNKIPNMPSTRFSGWIHRMMIHKDLIYGLSQCTPDFSNNACRACLEDLIYQMLKIFYGQQETEVSQEEIMLATNKHWICGAEKEVQILPLFDFNQTVNVSEPASLEREAMAMPFFR</sequence>
<evidence type="ECO:0000313" key="8">
    <source>
        <dbReference type="EMBL" id="KAF3336262.1"/>
    </source>
</evidence>
<keyword evidence="4" id="KW-0677">Repeat</keyword>
<dbReference type="PANTHER" id="PTHR32411:SF43">
    <property type="entry name" value="CYSTEINE-RICH REPEAT SECRETORY PROTEIN 38"/>
    <property type="match status" value="1"/>
</dbReference>
<comment type="caution">
    <text evidence="8">The sequence shown here is derived from an EMBL/GenBank/DDBJ whole genome shotgun (WGS) entry which is preliminary data.</text>
</comment>
<accession>A0A833RD99</accession>
<protein>
    <submittedName>
        <fullName evidence="8">Putative receptor-like protein kinase</fullName>
    </submittedName>
</protein>
<evidence type="ECO:0000259" key="7">
    <source>
        <dbReference type="PROSITE" id="PS51473"/>
    </source>
</evidence>
<evidence type="ECO:0000256" key="1">
    <source>
        <dbReference type="ARBA" id="ARBA00004613"/>
    </source>
</evidence>